<dbReference type="GO" id="GO:0016887">
    <property type="term" value="F:ATP hydrolysis activity"/>
    <property type="evidence" value="ECO:0007669"/>
    <property type="project" value="InterPro"/>
</dbReference>
<dbReference type="Proteomes" id="UP000270261">
    <property type="component" value="Unassembled WGS sequence"/>
</dbReference>
<dbReference type="SUPFAM" id="SSF52540">
    <property type="entry name" value="P-loop containing nucleoside triphosphate hydrolases"/>
    <property type="match status" value="1"/>
</dbReference>
<dbReference type="PANTHER" id="PTHR42781:SF4">
    <property type="entry name" value="SPERMIDINE_PUTRESCINE IMPORT ATP-BINDING PROTEIN POTA"/>
    <property type="match status" value="1"/>
</dbReference>
<evidence type="ECO:0000256" key="1">
    <source>
        <dbReference type="ARBA" id="ARBA00022448"/>
    </source>
</evidence>
<dbReference type="Pfam" id="PF00005">
    <property type="entry name" value="ABC_tran"/>
    <property type="match status" value="1"/>
</dbReference>
<keyword evidence="3" id="KW-0472">Membrane</keyword>
<keyword evidence="4" id="KW-0547">Nucleotide-binding</keyword>
<name>A0A426FL21_9BURK</name>
<evidence type="ECO:0000313" key="7">
    <source>
        <dbReference type="EMBL" id="RRN43430.1"/>
    </source>
</evidence>
<keyword evidence="8" id="KW-1185">Reference proteome</keyword>
<dbReference type="AlphaFoldDB" id="A0A426FL21"/>
<dbReference type="InterPro" id="IPR027417">
    <property type="entry name" value="P-loop_NTPase"/>
</dbReference>
<dbReference type="PROSITE" id="PS50893">
    <property type="entry name" value="ABC_TRANSPORTER_2"/>
    <property type="match status" value="1"/>
</dbReference>
<comment type="caution">
    <text evidence="7">The sequence shown here is derived from an EMBL/GenBank/DDBJ whole genome shotgun (WGS) entry which is preliminary data.</text>
</comment>
<dbReference type="SMART" id="SM00382">
    <property type="entry name" value="AAA"/>
    <property type="match status" value="1"/>
</dbReference>
<evidence type="ECO:0000256" key="5">
    <source>
        <dbReference type="ARBA" id="ARBA00022840"/>
    </source>
</evidence>
<evidence type="ECO:0000256" key="4">
    <source>
        <dbReference type="ARBA" id="ARBA00022741"/>
    </source>
</evidence>
<dbReference type="Gene3D" id="3.40.50.300">
    <property type="entry name" value="P-loop containing nucleotide triphosphate hydrolases"/>
    <property type="match status" value="1"/>
</dbReference>
<keyword evidence="1" id="KW-0813">Transport</keyword>
<dbReference type="InterPro" id="IPR003439">
    <property type="entry name" value="ABC_transporter-like_ATP-bd"/>
</dbReference>
<reference evidence="7 8" key="1">
    <citation type="submission" date="2018-11" db="EMBL/GenBank/DDBJ databases">
        <title>Genome sequencing of Lautropia sp. KCOM 2505 (= ChDC F240).</title>
        <authorList>
            <person name="Kook J.-K."/>
            <person name="Park S.-N."/>
            <person name="Lim Y.K."/>
        </authorList>
    </citation>
    <scope>NUCLEOTIDE SEQUENCE [LARGE SCALE GENOMIC DNA]</scope>
    <source>
        <strain evidence="7 8">KCOM 2505</strain>
    </source>
</reference>
<keyword evidence="3" id="KW-0997">Cell inner membrane</keyword>
<dbReference type="GO" id="GO:0005524">
    <property type="term" value="F:ATP binding"/>
    <property type="evidence" value="ECO:0007669"/>
    <property type="project" value="UniProtKB-KW"/>
</dbReference>
<evidence type="ECO:0000313" key="8">
    <source>
        <dbReference type="Proteomes" id="UP000270261"/>
    </source>
</evidence>
<dbReference type="RefSeq" id="WP_125095642.1">
    <property type="nucleotide sequence ID" value="NZ_RRUE01000002.1"/>
</dbReference>
<accession>A0A426FL21</accession>
<evidence type="ECO:0000256" key="3">
    <source>
        <dbReference type="ARBA" id="ARBA00022519"/>
    </source>
</evidence>
<dbReference type="InterPro" id="IPR050093">
    <property type="entry name" value="ABC_SmlMolc_Importer"/>
</dbReference>
<feature type="domain" description="ABC transporter" evidence="6">
    <location>
        <begin position="2"/>
        <end position="224"/>
    </location>
</feature>
<dbReference type="EMBL" id="RRUE01000002">
    <property type="protein sequence ID" value="RRN43430.1"/>
    <property type="molecule type" value="Genomic_DNA"/>
</dbReference>
<organism evidence="7 8">
    <name type="scientific">Lautropia dentalis</name>
    <dbReference type="NCBI Taxonomy" id="2490857"/>
    <lineage>
        <taxon>Bacteria</taxon>
        <taxon>Pseudomonadati</taxon>
        <taxon>Pseudomonadota</taxon>
        <taxon>Betaproteobacteria</taxon>
        <taxon>Burkholderiales</taxon>
        <taxon>Burkholderiaceae</taxon>
        <taxon>Lautropia</taxon>
    </lineage>
</organism>
<proteinExistence type="predicted"/>
<gene>
    <name evidence="7" type="ORF">EHV23_08135</name>
</gene>
<evidence type="ECO:0000256" key="2">
    <source>
        <dbReference type="ARBA" id="ARBA00022475"/>
    </source>
</evidence>
<dbReference type="PANTHER" id="PTHR42781">
    <property type="entry name" value="SPERMIDINE/PUTRESCINE IMPORT ATP-BINDING PROTEIN POTA"/>
    <property type="match status" value="1"/>
</dbReference>
<protein>
    <submittedName>
        <fullName evidence="7">ATP-binding cassette domain-containing protein</fullName>
    </submittedName>
</protein>
<keyword evidence="2" id="KW-1003">Cell membrane</keyword>
<keyword evidence="5 7" id="KW-0067">ATP-binding</keyword>
<evidence type="ECO:0000259" key="6">
    <source>
        <dbReference type="PROSITE" id="PS50893"/>
    </source>
</evidence>
<dbReference type="InterPro" id="IPR003593">
    <property type="entry name" value="AAA+_ATPase"/>
</dbReference>
<dbReference type="OrthoDB" id="5298774at2"/>
<sequence length="225" mass="24887">MKLDLDIQKTLTSGTRSFTLSVQLQSEHQRIVIVGASGSGKSLTLQALAGLLRPDSGHIRLDGDTLFDAAQNIWLPAQERRLAYVFQDYALFPHLTVYQNVAFALSTGWRNPPCHAQPAQWPASVARWLDIFGLAPLAGQYPSELSGGQRQRTALARALVTEPRALLLDEPFSALDPTLRTTMRAELLALQERLQVPMILITHDPEDAHALGQHVVEMQDGTRVH</sequence>